<feature type="region of interest" description="Disordered" evidence="5">
    <location>
        <begin position="1"/>
        <end position="128"/>
    </location>
</feature>
<feature type="compositionally biased region" description="Polar residues" evidence="5">
    <location>
        <begin position="233"/>
        <end position="247"/>
    </location>
</feature>
<organism evidence="7 8">
    <name type="scientific">Teratosphaeria nubilosa</name>
    <dbReference type="NCBI Taxonomy" id="161662"/>
    <lineage>
        <taxon>Eukaryota</taxon>
        <taxon>Fungi</taxon>
        <taxon>Dikarya</taxon>
        <taxon>Ascomycota</taxon>
        <taxon>Pezizomycotina</taxon>
        <taxon>Dothideomycetes</taxon>
        <taxon>Dothideomycetidae</taxon>
        <taxon>Mycosphaerellales</taxon>
        <taxon>Teratosphaeriaceae</taxon>
        <taxon>Teratosphaeria</taxon>
    </lineage>
</organism>
<feature type="compositionally biased region" description="Polar residues" evidence="5">
    <location>
        <begin position="659"/>
        <end position="675"/>
    </location>
</feature>
<evidence type="ECO:0000256" key="5">
    <source>
        <dbReference type="SAM" id="MobiDB-lite"/>
    </source>
</evidence>
<dbReference type="SMART" id="SM00132">
    <property type="entry name" value="LIM"/>
    <property type="match status" value="3"/>
</dbReference>
<sequence>MSKTRDRPEPSPTYMSEDQMATYLRDLRSRSTSRPSGSRPPPPSKFASLRRTETVPMGEQQQRKASDERPALQKSDSMPVMSSTTSKSELSKIKSPFIGRPLARPPSTTPSEPSAPLETSRELRRPNSMVYLENGTRWMEKQEARSLRMALQDMDLEKEKKIHADAQDEAAELVWKHKHPEAAKAKEEAPFVNPELGSMTQKWDYRSHLRKNSYQRSHSQDALALVGSRPDSEISTRPSADQLSMNKQRIPDGDRRKVSPPARVVSTGKTRSPSGKSYGALASSIAKDIAKAHRKASGESNKRIMSGDKKMYMHKNDRIFEDPHERVKPDLSPAGGTKVSSATIEEEPMKRSMEPVKRATEPIKPAITPVQPSSAQTPSATPSLARKNPFARVKMQHQDRLAHSSSAPVLPVAKKIDLPRPAGHAAPSSSRSVFNRVEIQRNPPSQSRNAGYTSNDSLPSTPPKSRDADGKDLEATPTKDGKEIRSDDIRSATSKQRKDRSPNLPQPTVVSDKPGRPIVSFKQDWKPKEIVMEEIRTASAKKEESPTKSSFNPLPLKLPPKVESSQSSADRPAPPVPTICTPDDAQPTMPSIVLPEEPDFAESGLQSARVTPGINVQPPPFPVINVENSDPVPGSSSSRNLPKRPLPSPIKARPDLHHANTSPLPKTKSTPHYTPSIRQSGALCAHCALPIAGRILSAAGERFHPKCFVCHQCHTNLELVAFYPEPERHRSERLERIRARQTGRNVGVPDGWTLDDVHNQILSDGDETLRFYCHLDFHELFSPRCKSCKTPIEGEVIVACGAEWHQGHFFCAQCGDPFDSSTPFVEKDGYAWCVGCHSNRYSSKCRRCRKPVTDVVVKALGFDWHGGCFVCTECNGDFEDGRYFLRGESEDPVCVKCEEKRLKA</sequence>
<feature type="region of interest" description="Disordered" evidence="5">
    <location>
        <begin position="210"/>
        <end position="278"/>
    </location>
</feature>
<feature type="region of interest" description="Disordered" evidence="5">
    <location>
        <begin position="292"/>
        <end position="590"/>
    </location>
</feature>
<keyword evidence="2 4" id="KW-0862">Zinc</keyword>
<feature type="compositionally biased region" description="Basic and acidic residues" evidence="5">
    <location>
        <begin position="347"/>
        <end position="361"/>
    </location>
</feature>
<dbReference type="PANTHER" id="PTHR24214">
    <property type="entry name" value="PDZ AND LIM DOMAIN PROTEIN ZASP"/>
    <property type="match status" value="1"/>
</dbReference>
<feature type="compositionally biased region" description="Basic and acidic residues" evidence="5">
    <location>
        <begin position="464"/>
        <end position="490"/>
    </location>
</feature>
<feature type="compositionally biased region" description="Polar residues" evidence="5">
    <location>
        <begin position="74"/>
        <end position="88"/>
    </location>
</feature>
<evidence type="ECO:0000313" key="8">
    <source>
        <dbReference type="Proteomes" id="UP000799436"/>
    </source>
</evidence>
<dbReference type="GO" id="GO:0001725">
    <property type="term" value="C:stress fiber"/>
    <property type="evidence" value="ECO:0007669"/>
    <property type="project" value="TreeGrafter"/>
</dbReference>
<dbReference type="Pfam" id="PF00412">
    <property type="entry name" value="LIM"/>
    <property type="match status" value="3"/>
</dbReference>
<keyword evidence="8" id="KW-1185">Reference proteome</keyword>
<feature type="domain" description="LIM zinc-binding" evidence="6">
    <location>
        <begin position="783"/>
        <end position="843"/>
    </location>
</feature>
<evidence type="ECO:0000313" key="7">
    <source>
        <dbReference type="EMBL" id="KAF2768008.1"/>
    </source>
</evidence>
<feature type="compositionally biased region" description="Low complexity" evidence="5">
    <location>
        <begin position="371"/>
        <end position="383"/>
    </location>
</feature>
<dbReference type="PROSITE" id="PS00478">
    <property type="entry name" value="LIM_DOMAIN_1"/>
    <property type="match status" value="2"/>
</dbReference>
<protein>
    <recommendedName>
        <fullName evidence="6">LIM zinc-binding domain-containing protein</fullName>
    </recommendedName>
</protein>
<feature type="domain" description="LIM zinc-binding" evidence="6">
    <location>
        <begin position="844"/>
        <end position="904"/>
    </location>
</feature>
<dbReference type="GO" id="GO:0030695">
    <property type="term" value="F:GTPase regulator activity"/>
    <property type="evidence" value="ECO:0007669"/>
    <property type="project" value="UniProtKB-ARBA"/>
</dbReference>
<evidence type="ECO:0000256" key="3">
    <source>
        <dbReference type="ARBA" id="ARBA00023038"/>
    </source>
</evidence>
<dbReference type="GO" id="GO:0003779">
    <property type="term" value="F:actin binding"/>
    <property type="evidence" value="ECO:0007669"/>
    <property type="project" value="TreeGrafter"/>
</dbReference>
<gene>
    <name evidence="7" type="ORF">EJ03DRAFT_295618</name>
</gene>
<dbReference type="FunFam" id="2.10.110.10:FF:000077">
    <property type="entry name" value="LIM domain protein"/>
    <property type="match status" value="1"/>
</dbReference>
<dbReference type="Proteomes" id="UP000799436">
    <property type="component" value="Unassembled WGS sequence"/>
</dbReference>
<dbReference type="PROSITE" id="PS50023">
    <property type="entry name" value="LIM_DOMAIN_2"/>
    <property type="match status" value="3"/>
</dbReference>
<feature type="compositionally biased region" description="Basic and acidic residues" evidence="5">
    <location>
        <begin position="292"/>
        <end position="329"/>
    </location>
</feature>
<dbReference type="PANTHER" id="PTHR24214:SF38">
    <property type="entry name" value="PDZ AND LIM DOMAIN PROTEIN ZASP-RELATED"/>
    <property type="match status" value="1"/>
</dbReference>
<accession>A0A6G1L6F4</accession>
<evidence type="ECO:0000256" key="1">
    <source>
        <dbReference type="ARBA" id="ARBA00022723"/>
    </source>
</evidence>
<dbReference type="GO" id="GO:0051371">
    <property type="term" value="F:muscle alpha-actinin binding"/>
    <property type="evidence" value="ECO:0007669"/>
    <property type="project" value="TreeGrafter"/>
</dbReference>
<feature type="domain" description="LIM zinc-binding" evidence="6">
    <location>
        <begin position="682"/>
        <end position="742"/>
    </location>
</feature>
<name>A0A6G1L6F4_9PEZI</name>
<dbReference type="GO" id="GO:0031941">
    <property type="term" value="C:filamentous actin"/>
    <property type="evidence" value="ECO:0007669"/>
    <property type="project" value="TreeGrafter"/>
</dbReference>
<dbReference type="GO" id="GO:0046872">
    <property type="term" value="F:metal ion binding"/>
    <property type="evidence" value="ECO:0007669"/>
    <property type="project" value="UniProtKB-KW"/>
</dbReference>
<dbReference type="Gene3D" id="2.10.110.10">
    <property type="entry name" value="Cysteine Rich Protein"/>
    <property type="match status" value="3"/>
</dbReference>
<feature type="compositionally biased region" description="Basic and acidic residues" evidence="5">
    <location>
        <begin position="61"/>
        <end position="71"/>
    </location>
</feature>
<feature type="compositionally biased region" description="Low complexity" evidence="5">
    <location>
        <begin position="109"/>
        <end position="118"/>
    </location>
</feature>
<evidence type="ECO:0000256" key="4">
    <source>
        <dbReference type="PROSITE-ProRule" id="PRU00125"/>
    </source>
</evidence>
<dbReference type="SUPFAM" id="SSF57716">
    <property type="entry name" value="Glucocorticoid receptor-like (DNA-binding domain)"/>
    <property type="match status" value="3"/>
</dbReference>
<keyword evidence="1 4" id="KW-0479">Metal-binding</keyword>
<dbReference type="GO" id="GO:0030036">
    <property type="term" value="P:actin cytoskeleton organization"/>
    <property type="evidence" value="ECO:0007669"/>
    <property type="project" value="TreeGrafter"/>
</dbReference>
<evidence type="ECO:0000256" key="2">
    <source>
        <dbReference type="ARBA" id="ARBA00022833"/>
    </source>
</evidence>
<feature type="region of interest" description="Disordered" evidence="5">
    <location>
        <begin position="610"/>
        <end position="675"/>
    </location>
</feature>
<reference evidence="7" key="1">
    <citation type="journal article" date="2020" name="Stud. Mycol.">
        <title>101 Dothideomycetes genomes: a test case for predicting lifestyles and emergence of pathogens.</title>
        <authorList>
            <person name="Haridas S."/>
            <person name="Albert R."/>
            <person name="Binder M."/>
            <person name="Bloem J."/>
            <person name="Labutti K."/>
            <person name="Salamov A."/>
            <person name="Andreopoulos B."/>
            <person name="Baker S."/>
            <person name="Barry K."/>
            <person name="Bills G."/>
            <person name="Bluhm B."/>
            <person name="Cannon C."/>
            <person name="Castanera R."/>
            <person name="Culley D."/>
            <person name="Daum C."/>
            <person name="Ezra D."/>
            <person name="Gonzalez J."/>
            <person name="Henrissat B."/>
            <person name="Kuo A."/>
            <person name="Liang C."/>
            <person name="Lipzen A."/>
            <person name="Lutzoni F."/>
            <person name="Magnuson J."/>
            <person name="Mondo S."/>
            <person name="Nolan M."/>
            <person name="Ohm R."/>
            <person name="Pangilinan J."/>
            <person name="Park H.-J."/>
            <person name="Ramirez L."/>
            <person name="Alfaro M."/>
            <person name="Sun H."/>
            <person name="Tritt A."/>
            <person name="Yoshinaga Y."/>
            <person name="Zwiers L.-H."/>
            <person name="Turgeon B."/>
            <person name="Goodwin S."/>
            <person name="Spatafora J."/>
            <person name="Crous P."/>
            <person name="Grigoriev I."/>
        </authorList>
    </citation>
    <scope>NUCLEOTIDE SEQUENCE</scope>
    <source>
        <strain evidence="7">CBS 116005</strain>
    </source>
</reference>
<dbReference type="CDD" id="cd08368">
    <property type="entry name" value="LIM"/>
    <property type="match status" value="1"/>
</dbReference>
<dbReference type="EMBL" id="ML995849">
    <property type="protein sequence ID" value="KAF2768008.1"/>
    <property type="molecule type" value="Genomic_DNA"/>
</dbReference>
<dbReference type="OrthoDB" id="15567at2759"/>
<dbReference type="InterPro" id="IPR050604">
    <property type="entry name" value="PDZ-LIM_domain"/>
</dbReference>
<proteinExistence type="predicted"/>
<feature type="compositionally biased region" description="Polar residues" evidence="5">
    <location>
        <begin position="442"/>
        <end position="459"/>
    </location>
</feature>
<feature type="compositionally biased region" description="Basic and acidic residues" evidence="5">
    <location>
        <begin position="523"/>
        <end position="546"/>
    </location>
</feature>
<evidence type="ECO:0000259" key="6">
    <source>
        <dbReference type="PROSITE" id="PS50023"/>
    </source>
</evidence>
<dbReference type="AlphaFoldDB" id="A0A6G1L6F4"/>
<keyword evidence="3 4" id="KW-0440">LIM domain</keyword>
<dbReference type="InterPro" id="IPR001781">
    <property type="entry name" value="Znf_LIM"/>
</dbReference>